<reference evidence="1" key="1">
    <citation type="submission" date="2019-04" db="EMBL/GenBank/DDBJ databases">
        <title>Microbes associate with the intestines of laboratory mice.</title>
        <authorList>
            <person name="Navarre W."/>
            <person name="Wong E."/>
            <person name="Huang K."/>
            <person name="Tropini C."/>
            <person name="Ng K."/>
            <person name="Yu B."/>
        </authorList>
    </citation>
    <scope>NUCLEOTIDE SEQUENCE</scope>
    <source>
        <strain evidence="1">NM73_A23</strain>
    </source>
</reference>
<organism evidence="1 2">
    <name type="scientific">Palleniella muris</name>
    <dbReference type="NCBI Taxonomy" id="3038145"/>
    <lineage>
        <taxon>Bacteria</taxon>
        <taxon>Pseudomonadati</taxon>
        <taxon>Bacteroidota</taxon>
        <taxon>Bacteroidia</taxon>
        <taxon>Bacteroidales</taxon>
        <taxon>Prevotellaceae</taxon>
        <taxon>Palleniella</taxon>
    </lineage>
</organism>
<accession>A0AC61QML4</accession>
<name>A0AC61QML4_9BACT</name>
<evidence type="ECO:0000313" key="2">
    <source>
        <dbReference type="Proteomes" id="UP000308886"/>
    </source>
</evidence>
<proteinExistence type="predicted"/>
<gene>
    <name evidence="1" type="ORF">E5358_12440</name>
</gene>
<dbReference type="EMBL" id="SRZC01000024">
    <property type="protein sequence ID" value="TGX80574.1"/>
    <property type="molecule type" value="Genomic_DNA"/>
</dbReference>
<dbReference type="Proteomes" id="UP000308886">
    <property type="component" value="Unassembled WGS sequence"/>
</dbReference>
<protein>
    <submittedName>
        <fullName evidence="1">Glycosyl hydrolase family 10</fullName>
    </submittedName>
</protein>
<sequence>MKKIHVLYALAAMTMMSCADDKYEVFSTANPNKGEAYEYLNGYDHLKTYVDRVKYPNFKLAGAVPASEFNQKQQVYALGVSNFDEVVTGNAFKYASVVNDKGVMNFSTVKDFTDNAVGAGLLPYGHTLVWHSQQNIKYLTGLMADKELEVDPGAGIDIEDYYLDYSALSKFPFYVMEYEPEFSDGVMHTANPGSWYQYFAGDNIPTTEGREYTVTVMAKASEDISMNVNFGNWSSANSGTLNIGTKWAEYSVKIVAPVTSCFVVFQPGTSPASVDYKWIKVTHKEAESITIPVEIFSTDFSDGKPLGGWGAGLSLSVDNGVFIIDNPTAAADWEKQVNCETGYVYENGNTYFLKMRIKGSKDGSFNAVLQNPDGYKGCGNFQPVKLTTDWQDVTVRATCNGEGATRLLFSVGAYDGKIYIDDYTVYYEKSANSIPLTPEEKKEVITGAMDEWIKGMMNATEGRVKAWDLVNEPIGGASDDGEGNYALQHADNPDDNGVKGDNFYWQDILGDIDFVVLAEKKARKYFAESGGNPDELKLFINDYNLESWWDGNKKVKSMVNWIRKWEAAGAKIDGIGTQMHVSLILDEQQQAAQEASIENMFRILAASGKLIRVSELDMGVVEKAFGTGIKTENVTEEQHMKMAAFYKWIVQKYLEIIPVEQQWGICVWGLTDSPANSGWRPGEPIGAWDLNYHRKHTYAGYADGLSGK</sequence>
<keyword evidence="1" id="KW-0378">Hydrolase</keyword>
<keyword evidence="2" id="KW-1185">Reference proteome</keyword>
<evidence type="ECO:0000313" key="1">
    <source>
        <dbReference type="EMBL" id="TGX80574.1"/>
    </source>
</evidence>
<comment type="caution">
    <text evidence="1">The sequence shown here is derived from an EMBL/GenBank/DDBJ whole genome shotgun (WGS) entry which is preliminary data.</text>
</comment>